<dbReference type="Proteomes" id="UP000239352">
    <property type="component" value="Unassembled WGS sequence"/>
</dbReference>
<dbReference type="PANTHER" id="PTHR35010:SF2">
    <property type="entry name" value="BLL4672 PROTEIN"/>
    <property type="match status" value="1"/>
</dbReference>
<keyword evidence="4" id="KW-1185">Reference proteome</keyword>
<evidence type="ECO:0000259" key="2">
    <source>
        <dbReference type="PROSITE" id="PS50943"/>
    </source>
</evidence>
<dbReference type="RefSeq" id="WP_106113397.1">
    <property type="nucleotide sequence ID" value="NZ_PVSR01000009.1"/>
</dbReference>
<evidence type="ECO:0000256" key="1">
    <source>
        <dbReference type="SAM" id="MobiDB-lite"/>
    </source>
</evidence>
<feature type="domain" description="HTH cro/C1-type" evidence="2">
    <location>
        <begin position="37"/>
        <end position="83"/>
    </location>
</feature>
<dbReference type="Pfam" id="PF13560">
    <property type="entry name" value="HTH_31"/>
    <property type="match status" value="1"/>
</dbReference>
<protein>
    <submittedName>
        <fullName evidence="3">Transcriptional regulator</fullName>
    </submittedName>
</protein>
<dbReference type="Gene3D" id="1.10.260.40">
    <property type="entry name" value="lambda repressor-like DNA-binding domains"/>
    <property type="match status" value="1"/>
</dbReference>
<name>A0A2T0GXI1_ACTMO</name>
<dbReference type="PANTHER" id="PTHR35010">
    <property type="entry name" value="BLL4672 PROTEIN-RELATED"/>
    <property type="match status" value="1"/>
</dbReference>
<dbReference type="PROSITE" id="PS50943">
    <property type="entry name" value="HTH_CROC1"/>
    <property type="match status" value="1"/>
</dbReference>
<dbReference type="InterPro" id="IPR010982">
    <property type="entry name" value="Lambda_DNA-bd_dom_sf"/>
</dbReference>
<evidence type="ECO:0000313" key="4">
    <source>
        <dbReference type="Proteomes" id="UP000239352"/>
    </source>
</evidence>
<sequence length="259" mass="29441">MLIEPPSFGSYLRHLRSGAPPAAFAPDPAYRTPRPAMNRAELATAARTSVGYVQKLEQGHADNPSPAVVDRLADALGSTSVERQHLHDLASPQRNEHGEQVSRQEVTPVQREAADGLHPSLAAYVDEAWNVLYSNAEYRRMFRRITEVGNVLTWFFYVPESKAVMVEWEYEARLTVAWLRALMARRPGNPLFVEILETLSRSAEFVRMWELQEVILGRHKPHFLVHDLDRGREVELLAQVYPTPDPSQHMQLYLGIPAR</sequence>
<dbReference type="CDD" id="cd00093">
    <property type="entry name" value="HTH_XRE"/>
    <property type="match status" value="1"/>
</dbReference>
<feature type="compositionally biased region" description="Basic and acidic residues" evidence="1">
    <location>
        <begin position="89"/>
        <end position="102"/>
    </location>
</feature>
<dbReference type="InterPro" id="IPR041413">
    <property type="entry name" value="MLTR_LBD"/>
</dbReference>
<comment type="caution">
    <text evidence="3">The sequence shown here is derived from an EMBL/GenBank/DDBJ whole genome shotgun (WGS) entry which is preliminary data.</text>
</comment>
<dbReference type="GO" id="GO:0003677">
    <property type="term" value="F:DNA binding"/>
    <property type="evidence" value="ECO:0007669"/>
    <property type="project" value="InterPro"/>
</dbReference>
<dbReference type="SUPFAM" id="SSF47413">
    <property type="entry name" value="lambda repressor-like DNA-binding domains"/>
    <property type="match status" value="1"/>
</dbReference>
<feature type="region of interest" description="Disordered" evidence="1">
    <location>
        <begin position="89"/>
        <end position="110"/>
    </location>
</feature>
<dbReference type="Gene3D" id="3.30.450.180">
    <property type="match status" value="1"/>
</dbReference>
<reference evidence="3 4" key="1">
    <citation type="submission" date="2018-03" db="EMBL/GenBank/DDBJ databases">
        <title>Actinopolyspora mortivallis from Sahara, screening for active biomolecules.</title>
        <authorList>
            <person name="Selama O."/>
            <person name="Wellington E.M.H."/>
            <person name="Hacene H."/>
        </authorList>
    </citation>
    <scope>NUCLEOTIDE SEQUENCE [LARGE SCALE GENOMIC DNA]</scope>
    <source>
        <strain evidence="3 4">M5A</strain>
    </source>
</reference>
<proteinExistence type="predicted"/>
<evidence type="ECO:0000313" key="3">
    <source>
        <dbReference type="EMBL" id="PRW63819.1"/>
    </source>
</evidence>
<dbReference type="AlphaFoldDB" id="A0A2T0GXI1"/>
<accession>A0A2T0GXI1</accession>
<organism evidence="3 4">
    <name type="scientific">Actinopolyspora mortivallis</name>
    <dbReference type="NCBI Taxonomy" id="33906"/>
    <lineage>
        <taxon>Bacteria</taxon>
        <taxon>Bacillati</taxon>
        <taxon>Actinomycetota</taxon>
        <taxon>Actinomycetes</taxon>
        <taxon>Actinopolysporales</taxon>
        <taxon>Actinopolysporaceae</taxon>
        <taxon>Actinopolyspora</taxon>
    </lineage>
</organism>
<gene>
    <name evidence="3" type="ORF">CEP50_08545</name>
</gene>
<dbReference type="InParanoid" id="A0A2T0GXI1"/>
<dbReference type="SMART" id="SM00530">
    <property type="entry name" value="HTH_XRE"/>
    <property type="match status" value="1"/>
</dbReference>
<dbReference type="Pfam" id="PF17765">
    <property type="entry name" value="MLTR_LBD"/>
    <property type="match status" value="1"/>
</dbReference>
<dbReference type="InterPro" id="IPR001387">
    <property type="entry name" value="Cro/C1-type_HTH"/>
</dbReference>
<dbReference type="EMBL" id="PVSR01000009">
    <property type="protein sequence ID" value="PRW63819.1"/>
    <property type="molecule type" value="Genomic_DNA"/>
</dbReference>
<dbReference type="STRING" id="1050202.GCA_000384035_00390"/>